<comment type="caution">
    <text evidence="1">The sequence shown here is derived from an EMBL/GenBank/DDBJ whole genome shotgun (WGS) entry which is preliminary data.</text>
</comment>
<dbReference type="InterPro" id="IPR029058">
    <property type="entry name" value="AB_hydrolase_fold"/>
</dbReference>
<evidence type="ECO:0000313" key="1">
    <source>
        <dbReference type="EMBL" id="PXF31269.1"/>
    </source>
</evidence>
<gene>
    <name evidence="1" type="ORF">WH50_10865</name>
</gene>
<name>A0ABX5LXC6_9GAMM</name>
<dbReference type="EMBL" id="LAPT01000046">
    <property type="protein sequence ID" value="PXF31269.1"/>
    <property type="molecule type" value="Genomic_DNA"/>
</dbReference>
<dbReference type="Proteomes" id="UP000248090">
    <property type="component" value="Unassembled WGS sequence"/>
</dbReference>
<proteinExistence type="predicted"/>
<sequence length="201" mass="21117">MIGGGADKSDALTTVVAPTRLVEREVMPIRKAKNPGVSALYYGHEDYPVILASIQADLKLGDIVNITGHSWGGGAAIRLAQALKVQGKSVNVLITLDPVSLLPLTSNVAAKTWVNVYQRQSFIDAVATVPVVGNAVAGVASALSIPFSNTDFDDTVATVGGQLGYQNKASINQACDLHHGQAGLMYRLALETLKQNGKADH</sequence>
<reference evidence="1 2" key="1">
    <citation type="submission" date="2015-03" db="EMBL/GenBank/DDBJ databases">
        <authorList>
            <person name="Krishnan R."/>
            <person name="Midha S."/>
            <person name="Patil P.B."/>
            <person name="Rameshkumar N."/>
        </authorList>
    </citation>
    <scope>NUCLEOTIDE SEQUENCE [LARGE SCALE GENOMIC DNA]</scope>
    <source>
        <strain evidence="1 2">L1E11</strain>
    </source>
</reference>
<accession>A0ABX5LXC6</accession>
<evidence type="ECO:0000313" key="2">
    <source>
        <dbReference type="Proteomes" id="UP000248090"/>
    </source>
</evidence>
<keyword evidence="2" id="KW-1185">Reference proteome</keyword>
<organism evidence="1 2">
    <name type="scientific">Pokkaliibacter plantistimulans</name>
    <dbReference type="NCBI Taxonomy" id="1635171"/>
    <lineage>
        <taxon>Bacteria</taxon>
        <taxon>Pseudomonadati</taxon>
        <taxon>Pseudomonadota</taxon>
        <taxon>Gammaproteobacteria</taxon>
        <taxon>Oceanospirillales</taxon>
        <taxon>Balneatrichaceae</taxon>
        <taxon>Pokkaliibacter</taxon>
    </lineage>
</organism>
<dbReference type="SUPFAM" id="SSF53474">
    <property type="entry name" value="alpha/beta-Hydrolases"/>
    <property type="match status" value="1"/>
</dbReference>
<protein>
    <recommendedName>
        <fullName evidence="3">Thioesterase domain-containing protein</fullName>
    </recommendedName>
</protein>
<evidence type="ECO:0008006" key="3">
    <source>
        <dbReference type="Google" id="ProtNLM"/>
    </source>
</evidence>